<name>A0A7S4BR13_CHRCT</name>
<proteinExistence type="inferred from homology"/>
<feature type="domain" description="DhaL" evidence="6">
    <location>
        <begin position="310"/>
        <end position="513"/>
    </location>
</feature>
<gene>
    <name evidence="8" type="ORF">PCAR00345_LOCUS26636</name>
</gene>
<dbReference type="AlphaFoldDB" id="A0A7S4BR13"/>
<evidence type="ECO:0000313" key="8">
    <source>
        <dbReference type="EMBL" id="CAE0774024.1"/>
    </source>
</evidence>
<dbReference type="Gene3D" id="3.40.50.10440">
    <property type="entry name" value="Dihydroxyacetone kinase, domain 1"/>
    <property type="match status" value="1"/>
</dbReference>
<evidence type="ECO:0000256" key="2">
    <source>
        <dbReference type="ARBA" id="ARBA00022679"/>
    </source>
</evidence>
<dbReference type="SUPFAM" id="SSF82549">
    <property type="entry name" value="DAK1/DegV-like"/>
    <property type="match status" value="1"/>
</dbReference>
<dbReference type="PANTHER" id="PTHR28629">
    <property type="entry name" value="TRIOKINASE/FMN CYCLASE"/>
    <property type="match status" value="1"/>
</dbReference>
<feature type="domain" description="DhaK" evidence="7">
    <location>
        <begin position="1"/>
        <end position="267"/>
    </location>
</feature>
<dbReference type="GO" id="GO:0004371">
    <property type="term" value="F:glycerone kinase activity"/>
    <property type="evidence" value="ECO:0007669"/>
    <property type="project" value="InterPro"/>
</dbReference>
<reference evidence="8" key="1">
    <citation type="submission" date="2021-01" db="EMBL/GenBank/DDBJ databases">
        <authorList>
            <person name="Corre E."/>
            <person name="Pelletier E."/>
            <person name="Niang G."/>
            <person name="Scheremetjew M."/>
            <person name="Finn R."/>
            <person name="Kale V."/>
            <person name="Holt S."/>
            <person name="Cochrane G."/>
            <person name="Meng A."/>
            <person name="Brown T."/>
            <person name="Cohen L."/>
        </authorList>
    </citation>
    <scope>NUCLEOTIDE SEQUENCE</scope>
    <source>
        <strain evidence="8">CCMP645</strain>
    </source>
</reference>
<dbReference type="InterPro" id="IPR050861">
    <property type="entry name" value="Dihydroxyacetone_Kinase"/>
</dbReference>
<dbReference type="PROSITE" id="PS51480">
    <property type="entry name" value="DHAL"/>
    <property type="match status" value="1"/>
</dbReference>
<dbReference type="GO" id="GO:0005829">
    <property type="term" value="C:cytosol"/>
    <property type="evidence" value="ECO:0007669"/>
    <property type="project" value="TreeGrafter"/>
</dbReference>
<accession>A0A7S4BR13</accession>
<organism evidence="8">
    <name type="scientific">Chrysotila carterae</name>
    <name type="common">Marine alga</name>
    <name type="synonym">Syracosphaera carterae</name>
    <dbReference type="NCBI Taxonomy" id="13221"/>
    <lineage>
        <taxon>Eukaryota</taxon>
        <taxon>Haptista</taxon>
        <taxon>Haptophyta</taxon>
        <taxon>Prymnesiophyceae</taxon>
        <taxon>Isochrysidales</taxon>
        <taxon>Isochrysidaceae</taxon>
        <taxon>Chrysotila</taxon>
    </lineage>
</organism>
<dbReference type="FunFam" id="3.30.1180.20:FF:000001">
    <property type="entry name" value="Dihydroxyacetone kinase 1"/>
    <property type="match status" value="1"/>
</dbReference>
<keyword evidence="4" id="KW-0418">Kinase</keyword>
<sequence>MTAAVAGSVFASPSTAEVLSAILHVTGDAGCLLIIKNYTGDRLNFGIACEQAKACGKKVEMVIVGDDCALPDRSSGIVGRRGLAGTCFVHKVAGAAAAAGQNLSEVAAVAREAASAIGTLGVAVRTCKLPGQPREDRIPVGEMEVGLGIHGEAGACVAPLASAAQTVEQLLSLITSQDSGRSYLNLAEGDSVALMLNNLGGISSLEMAALTRAAVLSLRSEYRVQVTRCFSGTFMSALDMSGFSITLFKLTPKLLALLDAAAAPLAWPAAAAVSTTTTTAAPPLPPGTLLTQVPSPPEGAQALLTSEQQEVLRKAIIAGAQKICELEPQLTLWDTKAGDGDCGQTLRAGATAILDDLSAYPLGFPSLTLRALGYSLGRAMGGTSGVVYQVFLTAAATKLVQVAPDASPTISHVADAFQAGADAISTYGGARLGDRTMLDALLPAATAMAKAAPAASMASAVAAAAAAAQDGAERTKQMAASAGRSSYVPREVLEDVPDPGAMAVAAWLSAASDAAR</sequence>
<dbReference type="SMART" id="SM01120">
    <property type="entry name" value="Dak2"/>
    <property type="match status" value="1"/>
</dbReference>
<keyword evidence="5" id="KW-0067">ATP-binding</keyword>
<dbReference type="FunFam" id="1.25.40.340:FF:000002">
    <property type="entry name" value="Dihydroxyacetone kinase, L subunit"/>
    <property type="match status" value="1"/>
</dbReference>
<evidence type="ECO:0000259" key="7">
    <source>
        <dbReference type="PROSITE" id="PS51481"/>
    </source>
</evidence>
<keyword evidence="2" id="KW-0808">Transferase</keyword>
<dbReference type="SUPFAM" id="SSF101473">
    <property type="entry name" value="DhaL-like"/>
    <property type="match status" value="1"/>
</dbReference>
<protein>
    <recommendedName>
        <fullName evidence="9">Dihydroxyacetone kinase</fullName>
    </recommendedName>
</protein>
<dbReference type="FunFam" id="3.40.50.10440:FF:000001">
    <property type="entry name" value="Dihydroxyacetone kinase, DhaK subunit"/>
    <property type="match status" value="1"/>
</dbReference>
<dbReference type="Gene3D" id="1.25.40.340">
    <property type="match status" value="1"/>
</dbReference>
<comment type="similarity">
    <text evidence="1">Belongs to the dihydroxyacetone kinase (DAK) family.</text>
</comment>
<dbReference type="Pfam" id="PF02733">
    <property type="entry name" value="Dak1"/>
    <property type="match status" value="1"/>
</dbReference>
<evidence type="ECO:0000259" key="6">
    <source>
        <dbReference type="PROSITE" id="PS51480"/>
    </source>
</evidence>
<dbReference type="Pfam" id="PF02734">
    <property type="entry name" value="Dak2"/>
    <property type="match status" value="1"/>
</dbReference>
<evidence type="ECO:0000256" key="3">
    <source>
        <dbReference type="ARBA" id="ARBA00022741"/>
    </source>
</evidence>
<evidence type="ECO:0000256" key="5">
    <source>
        <dbReference type="ARBA" id="ARBA00022840"/>
    </source>
</evidence>
<dbReference type="GO" id="GO:0019563">
    <property type="term" value="P:glycerol catabolic process"/>
    <property type="evidence" value="ECO:0007669"/>
    <property type="project" value="TreeGrafter"/>
</dbReference>
<evidence type="ECO:0000256" key="1">
    <source>
        <dbReference type="ARBA" id="ARBA00008757"/>
    </source>
</evidence>
<dbReference type="PANTHER" id="PTHR28629:SF4">
    <property type="entry name" value="TRIOKINASE_FMN CYCLASE"/>
    <property type="match status" value="1"/>
</dbReference>
<evidence type="ECO:0008006" key="9">
    <source>
        <dbReference type="Google" id="ProtNLM"/>
    </source>
</evidence>
<evidence type="ECO:0000256" key="4">
    <source>
        <dbReference type="ARBA" id="ARBA00022777"/>
    </source>
</evidence>
<dbReference type="Gene3D" id="3.30.1180.20">
    <property type="entry name" value="Dihydroxyacetone kinase, domain 2"/>
    <property type="match status" value="1"/>
</dbReference>
<dbReference type="InterPro" id="IPR004007">
    <property type="entry name" value="DhaL_dom"/>
</dbReference>
<dbReference type="InterPro" id="IPR004006">
    <property type="entry name" value="DhaK_dom"/>
</dbReference>
<dbReference type="GO" id="GO:0005524">
    <property type="term" value="F:ATP binding"/>
    <property type="evidence" value="ECO:0007669"/>
    <property type="project" value="UniProtKB-KW"/>
</dbReference>
<dbReference type="PROSITE" id="PS51481">
    <property type="entry name" value="DHAK"/>
    <property type="match status" value="1"/>
</dbReference>
<dbReference type="InterPro" id="IPR036117">
    <property type="entry name" value="DhaL_dom_sf"/>
</dbReference>
<dbReference type="EMBL" id="HBIZ01041682">
    <property type="protein sequence ID" value="CAE0774024.1"/>
    <property type="molecule type" value="Transcribed_RNA"/>
</dbReference>
<keyword evidence="3" id="KW-0547">Nucleotide-binding</keyword>